<evidence type="ECO:0000256" key="2">
    <source>
        <dbReference type="ARBA" id="ARBA00023002"/>
    </source>
</evidence>
<dbReference type="Pfam" id="PF13561">
    <property type="entry name" value="adh_short_C2"/>
    <property type="match status" value="1"/>
</dbReference>
<comment type="caution">
    <text evidence="4">The sequence shown here is derived from an EMBL/GenBank/DDBJ whole genome shotgun (WGS) entry which is preliminary data.</text>
</comment>
<feature type="domain" description="Ketoreductase" evidence="3">
    <location>
        <begin position="7"/>
        <end position="186"/>
    </location>
</feature>
<dbReference type="FunFam" id="3.40.50.720:FF:000084">
    <property type="entry name" value="Short-chain dehydrogenase reductase"/>
    <property type="match status" value="1"/>
</dbReference>
<evidence type="ECO:0000313" key="5">
    <source>
        <dbReference type="Proteomes" id="UP000478417"/>
    </source>
</evidence>
<dbReference type="AlphaFoldDB" id="A0A6B2M0A2"/>
<keyword evidence="5" id="KW-1185">Reference proteome</keyword>
<dbReference type="PRINTS" id="PR00080">
    <property type="entry name" value="SDRFAMILY"/>
</dbReference>
<evidence type="ECO:0000256" key="1">
    <source>
        <dbReference type="ARBA" id="ARBA00006484"/>
    </source>
</evidence>
<name>A0A6B2M0A2_9BACT</name>
<dbReference type="Proteomes" id="UP000478417">
    <property type="component" value="Unassembled WGS sequence"/>
</dbReference>
<dbReference type="GO" id="GO:0047936">
    <property type="term" value="F:glucose 1-dehydrogenase [NAD(P)+] activity"/>
    <property type="evidence" value="ECO:0007669"/>
    <property type="project" value="UniProtKB-EC"/>
</dbReference>
<dbReference type="SMART" id="SM00822">
    <property type="entry name" value="PKS_KR"/>
    <property type="match status" value="1"/>
</dbReference>
<dbReference type="PANTHER" id="PTHR24321">
    <property type="entry name" value="DEHYDROGENASES, SHORT CHAIN"/>
    <property type="match status" value="1"/>
</dbReference>
<dbReference type="RefSeq" id="WP_163962684.1">
    <property type="nucleotide sequence ID" value="NZ_JAAGNX010000001.1"/>
</dbReference>
<dbReference type="EMBL" id="JAAGNX010000001">
    <property type="protein sequence ID" value="NDV61604.1"/>
    <property type="molecule type" value="Genomic_DNA"/>
</dbReference>
<protein>
    <submittedName>
        <fullName evidence="4">Glucose 1-dehydrogenase</fullName>
        <ecNumber evidence="4">1.1.1.47</ecNumber>
    </submittedName>
</protein>
<dbReference type="SUPFAM" id="SSF51735">
    <property type="entry name" value="NAD(P)-binding Rossmann-fold domains"/>
    <property type="match status" value="1"/>
</dbReference>
<dbReference type="PRINTS" id="PR00081">
    <property type="entry name" value="GDHRDH"/>
</dbReference>
<dbReference type="NCBIfam" id="NF005559">
    <property type="entry name" value="PRK07231.1"/>
    <property type="match status" value="1"/>
</dbReference>
<dbReference type="InterPro" id="IPR002347">
    <property type="entry name" value="SDR_fam"/>
</dbReference>
<dbReference type="PANTHER" id="PTHR24321:SF11">
    <property type="entry name" value="BLR0893 PROTEIN"/>
    <property type="match status" value="1"/>
</dbReference>
<evidence type="ECO:0000313" key="4">
    <source>
        <dbReference type="EMBL" id="NDV61604.1"/>
    </source>
</evidence>
<dbReference type="InterPro" id="IPR036291">
    <property type="entry name" value="NAD(P)-bd_dom_sf"/>
</dbReference>
<sequence length="251" mass="25980">MSTLTGKVALVTGGTSGIGRATAELLTKNGATVVITGRREAEGKETVRLVEEAGGKCVFIQGDMSLEADIEKAVSETVSQFGKLDIAVNNAGVEVAGMVPEIDKESFDKVFGVNVWGVLASMKHEIPVMLKNGGGSIINMSSIAGHIGAPGLSIYIASKHAVEGLTKVAALETAQQGIRINAVAPAVIETAMAERLFGGDEETRTGMIARHPIGRFGVSKEVAEAVLWLASDASSYTTGHSLPVDGGFLAT</sequence>
<dbReference type="Gene3D" id="3.40.50.720">
    <property type="entry name" value="NAD(P)-binding Rossmann-like Domain"/>
    <property type="match status" value="1"/>
</dbReference>
<gene>
    <name evidence="4" type="ORF">G0Q06_03995</name>
</gene>
<dbReference type="InterPro" id="IPR057326">
    <property type="entry name" value="KR_dom"/>
</dbReference>
<reference evidence="4 5" key="1">
    <citation type="submission" date="2020-02" db="EMBL/GenBank/DDBJ databases">
        <title>Albibacoteraceae fam. nov., the first described family within the subdivision 4 Verrucomicrobia.</title>
        <authorList>
            <person name="Xi F."/>
        </authorList>
    </citation>
    <scope>NUCLEOTIDE SEQUENCE [LARGE SCALE GENOMIC DNA]</scope>
    <source>
        <strain evidence="4 5">CK1056</strain>
    </source>
</reference>
<keyword evidence="2 4" id="KW-0560">Oxidoreductase</keyword>
<proteinExistence type="inferred from homology"/>
<comment type="similarity">
    <text evidence="1">Belongs to the short-chain dehydrogenases/reductases (SDR) family.</text>
</comment>
<dbReference type="EC" id="1.1.1.47" evidence="4"/>
<accession>A0A6B2M0A2</accession>
<organism evidence="4 5">
    <name type="scientific">Oceanipulchritudo coccoides</name>
    <dbReference type="NCBI Taxonomy" id="2706888"/>
    <lineage>
        <taxon>Bacteria</taxon>
        <taxon>Pseudomonadati</taxon>
        <taxon>Verrucomicrobiota</taxon>
        <taxon>Opitutia</taxon>
        <taxon>Puniceicoccales</taxon>
        <taxon>Oceanipulchritudinaceae</taxon>
        <taxon>Oceanipulchritudo</taxon>
    </lineage>
</organism>
<evidence type="ECO:0000259" key="3">
    <source>
        <dbReference type="SMART" id="SM00822"/>
    </source>
</evidence>
<dbReference type="CDD" id="cd05233">
    <property type="entry name" value="SDR_c"/>
    <property type="match status" value="1"/>
</dbReference>